<dbReference type="InterPro" id="IPR002659">
    <property type="entry name" value="Glyco_trans_31"/>
</dbReference>
<keyword evidence="7" id="KW-1133">Transmembrane helix</keyword>
<comment type="similarity">
    <text evidence="2 11">Belongs to the glycosyltransferase 31 family.</text>
</comment>
<sequence>MVRKRRGFRCMLLLLILAVPLVMWMELPALVRSTAASLRGMRQELKTVGTPVFQSEAPKIILRKIVTDDVERGAWGRNNITVVQQRRASSSGQRELQTSKRKISIPSVPKARWQPPYDKSRYRFTINPQLCSGKEGRSLLVLVQSASGNTERRNAIRDTWASPTKDSSSGIRLGFVLGTPRKASLNDKVLREADEYRDIIMSNFTESYYNLSLSTVTLLRWAVENCAGYDYLVKADDDAFLNLIALRKYLSDKPKKNSIFGYLMRGYRPNRQPESKWYTPHGLYNKSRLPDFVSGFAYVITADAVPELYAATKDIPMFPLEDVYVTGMCRERTHAVLRNAARFHNHRKKKATSICSYANVLAQHEMTPAEMYTLWQSISNHGCD</sequence>
<protein>
    <recommendedName>
        <fullName evidence="11">Hexosyltransferase</fullName>
        <ecNumber evidence="11">2.4.1.-</ecNumber>
    </recommendedName>
</protein>
<evidence type="ECO:0000256" key="7">
    <source>
        <dbReference type="ARBA" id="ARBA00022989"/>
    </source>
</evidence>
<dbReference type="EMBL" id="GEGO01006900">
    <property type="protein sequence ID" value="JAR88504.1"/>
    <property type="molecule type" value="Transcribed_RNA"/>
</dbReference>
<reference evidence="12" key="1">
    <citation type="journal article" date="2018" name="PLoS Negl. Trop. Dis.">
        <title>Sialome diversity of ticks revealed by RNAseq of single tick salivary glands.</title>
        <authorList>
            <person name="Perner J."/>
            <person name="Kropackova S."/>
            <person name="Kopacek P."/>
            <person name="Ribeiro J.M."/>
        </authorList>
    </citation>
    <scope>NUCLEOTIDE SEQUENCE</scope>
    <source>
        <strain evidence="12">Siblings of single egg batch collected in Ceske Budejovice</strain>
        <tissue evidence="12">Salivary glands</tissue>
    </source>
</reference>
<evidence type="ECO:0000256" key="10">
    <source>
        <dbReference type="ARBA" id="ARBA00023180"/>
    </source>
</evidence>
<organism evidence="12">
    <name type="scientific">Ixodes ricinus</name>
    <name type="common">Common tick</name>
    <name type="synonym">Acarus ricinus</name>
    <dbReference type="NCBI Taxonomy" id="34613"/>
    <lineage>
        <taxon>Eukaryota</taxon>
        <taxon>Metazoa</taxon>
        <taxon>Ecdysozoa</taxon>
        <taxon>Arthropoda</taxon>
        <taxon>Chelicerata</taxon>
        <taxon>Arachnida</taxon>
        <taxon>Acari</taxon>
        <taxon>Parasitiformes</taxon>
        <taxon>Ixodida</taxon>
        <taxon>Ixodoidea</taxon>
        <taxon>Ixodidae</taxon>
        <taxon>Ixodinae</taxon>
        <taxon>Ixodes</taxon>
    </lineage>
</organism>
<proteinExistence type="inferred from homology"/>
<evidence type="ECO:0000256" key="11">
    <source>
        <dbReference type="RuleBase" id="RU363063"/>
    </source>
</evidence>
<dbReference type="EC" id="2.4.1.-" evidence="11"/>
<evidence type="ECO:0000256" key="8">
    <source>
        <dbReference type="ARBA" id="ARBA00023034"/>
    </source>
</evidence>
<comment type="subcellular location">
    <subcellularLocation>
        <location evidence="1 11">Golgi apparatus membrane</location>
        <topology evidence="1 11">Single-pass type II membrane protein</topology>
    </subcellularLocation>
</comment>
<keyword evidence="4 12" id="KW-0808">Transferase</keyword>
<evidence type="ECO:0000313" key="12">
    <source>
        <dbReference type="EMBL" id="JAR88504.1"/>
    </source>
</evidence>
<keyword evidence="5" id="KW-0812">Transmembrane</keyword>
<evidence type="ECO:0000256" key="9">
    <source>
        <dbReference type="ARBA" id="ARBA00023136"/>
    </source>
</evidence>
<keyword evidence="9" id="KW-0472">Membrane</keyword>
<evidence type="ECO:0000256" key="6">
    <source>
        <dbReference type="ARBA" id="ARBA00022968"/>
    </source>
</evidence>
<dbReference type="GO" id="GO:0000139">
    <property type="term" value="C:Golgi membrane"/>
    <property type="evidence" value="ECO:0007669"/>
    <property type="project" value="UniProtKB-SubCell"/>
</dbReference>
<evidence type="ECO:0000256" key="4">
    <source>
        <dbReference type="ARBA" id="ARBA00022679"/>
    </source>
</evidence>
<dbReference type="Pfam" id="PF01762">
    <property type="entry name" value="Galactosyl_T"/>
    <property type="match status" value="1"/>
</dbReference>
<keyword evidence="3 11" id="KW-0328">Glycosyltransferase</keyword>
<accession>A0A147BCK9</accession>
<evidence type="ECO:0000256" key="2">
    <source>
        <dbReference type="ARBA" id="ARBA00008661"/>
    </source>
</evidence>
<keyword evidence="8 11" id="KW-0333">Golgi apparatus</keyword>
<keyword evidence="6" id="KW-0735">Signal-anchor</keyword>
<evidence type="ECO:0000256" key="3">
    <source>
        <dbReference type="ARBA" id="ARBA00022676"/>
    </source>
</evidence>
<evidence type="ECO:0000256" key="5">
    <source>
        <dbReference type="ARBA" id="ARBA00022692"/>
    </source>
</evidence>
<dbReference type="PANTHER" id="PTHR11214">
    <property type="entry name" value="BETA-1,3-N-ACETYLGLUCOSAMINYLTRANSFERASE"/>
    <property type="match status" value="1"/>
</dbReference>
<dbReference type="AlphaFoldDB" id="A0A147BCK9"/>
<evidence type="ECO:0000256" key="1">
    <source>
        <dbReference type="ARBA" id="ARBA00004323"/>
    </source>
</evidence>
<dbReference type="Gene3D" id="3.90.550.50">
    <property type="match status" value="1"/>
</dbReference>
<dbReference type="FunFam" id="3.90.550.50:FF:000001">
    <property type="entry name" value="Hexosyltransferase"/>
    <property type="match status" value="1"/>
</dbReference>
<name>A0A147BCK9_IXORI</name>
<keyword evidence="10" id="KW-0325">Glycoprotein</keyword>
<dbReference type="GO" id="GO:0016758">
    <property type="term" value="F:hexosyltransferase activity"/>
    <property type="evidence" value="ECO:0007669"/>
    <property type="project" value="InterPro"/>
</dbReference>
<dbReference type="PANTHER" id="PTHR11214:SF314">
    <property type="entry name" value="HEXOSYLTRANSFERASE"/>
    <property type="match status" value="1"/>
</dbReference>
<dbReference type="GO" id="GO:0006493">
    <property type="term" value="P:protein O-linked glycosylation"/>
    <property type="evidence" value="ECO:0007669"/>
    <property type="project" value="TreeGrafter"/>
</dbReference>